<evidence type="ECO:0000313" key="1">
    <source>
        <dbReference type="Ensembl" id="ENSSPAP00000012197.1"/>
    </source>
</evidence>
<organism evidence="1">
    <name type="scientific">Stegastes partitus</name>
    <name type="common">bicolor damselfish</name>
    <dbReference type="NCBI Taxonomy" id="144197"/>
    <lineage>
        <taxon>Eukaryota</taxon>
        <taxon>Metazoa</taxon>
        <taxon>Chordata</taxon>
        <taxon>Craniata</taxon>
        <taxon>Vertebrata</taxon>
        <taxon>Euteleostomi</taxon>
        <taxon>Actinopterygii</taxon>
        <taxon>Neopterygii</taxon>
        <taxon>Teleostei</taxon>
        <taxon>Neoteleostei</taxon>
        <taxon>Acanthomorphata</taxon>
        <taxon>Ovalentaria</taxon>
        <taxon>Pomacentridae</taxon>
        <taxon>Stegastes</taxon>
    </lineage>
</organism>
<dbReference type="AlphaFoldDB" id="A0A3B5AF57"/>
<accession>A0A3B5AF57</accession>
<name>A0A3B5AF57_9TELE</name>
<sequence>MCFSQAPERNIYKYLTKLFQDLVKTCARSHKSHINLIRYFVKNVSLTKHCLNVFNILDRFQNNTQTRIGVFHCRFSIKLKRPRSICIR</sequence>
<proteinExistence type="predicted"/>
<reference evidence="1" key="1">
    <citation type="submission" date="2023-09" db="UniProtKB">
        <authorList>
            <consortium name="Ensembl"/>
        </authorList>
    </citation>
    <scope>IDENTIFICATION</scope>
</reference>
<dbReference type="Ensembl" id="ENSSPAT00000012403.1">
    <property type="protein sequence ID" value="ENSSPAP00000012197.1"/>
    <property type="gene ID" value="ENSSPAG00000009258.1"/>
</dbReference>
<protein>
    <submittedName>
        <fullName evidence="1">Uncharacterized protein</fullName>
    </submittedName>
</protein>